<dbReference type="InterPro" id="IPR036188">
    <property type="entry name" value="FAD/NAD-bd_sf"/>
</dbReference>
<proteinExistence type="inferred from homology"/>
<keyword evidence="3" id="KW-0285">Flavoprotein</keyword>
<dbReference type="SUPFAM" id="SSF51905">
    <property type="entry name" value="FAD/NAD(P)-binding domain"/>
    <property type="match status" value="1"/>
</dbReference>
<dbReference type="AlphaFoldDB" id="A0AAP9EA56"/>
<dbReference type="GO" id="GO:0050660">
    <property type="term" value="F:flavin adenine dinucleotide binding"/>
    <property type="evidence" value="ECO:0007669"/>
    <property type="project" value="InterPro"/>
</dbReference>
<evidence type="ECO:0000259" key="6">
    <source>
        <dbReference type="Pfam" id="PF00732"/>
    </source>
</evidence>
<evidence type="ECO:0000256" key="1">
    <source>
        <dbReference type="ARBA" id="ARBA00001974"/>
    </source>
</evidence>
<feature type="binding site" evidence="5">
    <location>
        <begin position="502"/>
        <end position="503"/>
    </location>
    <ligand>
        <name>FAD</name>
        <dbReference type="ChEBI" id="CHEBI:57692"/>
    </ligand>
</feature>
<feature type="domain" description="Glucose-methanol-choline oxidoreductase N-terminal" evidence="6">
    <location>
        <begin position="6"/>
        <end position="306"/>
    </location>
</feature>
<comment type="cofactor">
    <cofactor evidence="1 5">
        <name>FAD</name>
        <dbReference type="ChEBI" id="CHEBI:57692"/>
    </cofactor>
</comment>
<geneLocation type="plasmid" evidence="9">
    <name>pat</name>
</geneLocation>
<keyword evidence="4 5" id="KW-0274">FAD</keyword>
<dbReference type="InterPro" id="IPR012132">
    <property type="entry name" value="GMC_OxRdtase"/>
</dbReference>
<keyword evidence="8" id="KW-0614">Plasmid</keyword>
<dbReference type="RefSeq" id="WP_099086503.1">
    <property type="nucleotide sequence ID" value="NZ_CP042276.1"/>
</dbReference>
<evidence type="ECO:0000256" key="3">
    <source>
        <dbReference type="ARBA" id="ARBA00022630"/>
    </source>
</evidence>
<dbReference type="PANTHER" id="PTHR11552">
    <property type="entry name" value="GLUCOSE-METHANOL-CHOLINE GMC OXIDOREDUCTASE"/>
    <property type="match status" value="1"/>
</dbReference>
<evidence type="ECO:0000313" key="9">
    <source>
        <dbReference type="Proteomes" id="UP000222296"/>
    </source>
</evidence>
<name>A0AAP9EA56_AGRTU</name>
<gene>
    <name evidence="8" type="ORF">CG010_026725</name>
</gene>
<evidence type="ECO:0000256" key="2">
    <source>
        <dbReference type="ARBA" id="ARBA00010790"/>
    </source>
</evidence>
<protein>
    <submittedName>
        <fullName evidence="8">Glucose dehydrogenase</fullName>
    </submittedName>
</protein>
<evidence type="ECO:0000256" key="5">
    <source>
        <dbReference type="PIRSR" id="PIRSR000137-2"/>
    </source>
</evidence>
<dbReference type="Gene3D" id="3.50.50.60">
    <property type="entry name" value="FAD/NAD(P)-binding domain"/>
    <property type="match status" value="2"/>
</dbReference>
<dbReference type="SUPFAM" id="SSF54373">
    <property type="entry name" value="FAD-linked reductases, C-terminal domain"/>
    <property type="match status" value="1"/>
</dbReference>
<organism evidence="8 9">
    <name type="scientific">Agrobacterium tumefaciens</name>
    <dbReference type="NCBI Taxonomy" id="358"/>
    <lineage>
        <taxon>Bacteria</taxon>
        <taxon>Pseudomonadati</taxon>
        <taxon>Pseudomonadota</taxon>
        <taxon>Alphaproteobacteria</taxon>
        <taxon>Hyphomicrobiales</taxon>
        <taxon>Rhizobiaceae</taxon>
        <taxon>Rhizobium/Agrobacterium group</taxon>
        <taxon>Agrobacterium</taxon>
        <taxon>Agrobacterium tumefaciens complex</taxon>
    </lineage>
</organism>
<dbReference type="Proteomes" id="UP000222296">
    <property type="component" value="Plasmid pAt"/>
</dbReference>
<reference evidence="8 9" key="1">
    <citation type="journal article" date="2017" name="Genome Announc.">
        <title>Draft Genome Sequence of Agrobacterium tumefaciens Biovar 1 Strain 186, Isolated from Walnut.</title>
        <authorList>
            <person name="Poret-Peterson A.T."/>
            <person name="Bhatnagar S."/>
            <person name="McClean A.E."/>
            <person name="Kluepfel D.A."/>
        </authorList>
    </citation>
    <scope>NUCLEOTIDE SEQUENCE [LARGE SCALE GENOMIC DNA]</scope>
    <source>
        <strain evidence="8 9">186</strain>
    </source>
</reference>
<dbReference type="PIRSF" id="PIRSF000137">
    <property type="entry name" value="Alcohol_oxidase"/>
    <property type="match status" value="1"/>
</dbReference>
<feature type="domain" description="Glucose-methanol-choline oxidoreductase C-terminal" evidence="7">
    <location>
        <begin position="374"/>
        <end position="556"/>
    </location>
</feature>
<dbReference type="Gene3D" id="3.30.410.40">
    <property type="match status" value="2"/>
</dbReference>
<evidence type="ECO:0000259" key="7">
    <source>
        <dbReference type="Pfam" id="PF05199"/>
    </source>
</evidence>
<accession>A0AAP9EA56</accession>
<dbReference type="GO" id="GO:0016614">
    <property type="term" value="F:oxidoreductase activity, acting on CH-OH group of donors"/>
    <property type="evidence" value="ECO:0007669"/>
    <property type="project" value="InterPro"/>
</dbReference>
<evidence type="ECO:0000256" key="4">
    <source>
        <dbReference type="ARBA" id="ARBA00022827"/>
    </source>
</evidence>
<dbReference type="PANTHER" id="PTHR11552:SF147">
    <property type="entry name" value="CHOLINE DEHYDROGENASE, MITOCHONDRIAL"/>
    <property type="match status" value="1"/>
</dbReference>
<dbReference type="InterPro" id="IPR000172">
    <property type="entry name" value="GMC_OxRdtase_N"/>
</dbReference>
<dbReference type="Pfam" id="PF00732">
    <property type="entry name" value="GMC_oxred_N"/>
    <property type="match status" value="1"/>
</dbReference>
<comment type="similarity">
    <text evidence="2">Belongs to the GMC oxidoreductase family.</text>
</comment>
<dbReference type="EMBL" id="CP042276">
    <property type="protein sequence ID" value="QDY97735.1"/>
    <property type="molecule type" value="Genomic_DNA"/>
</dbReference>
<dbReference type="InterPro" id="IPR007867">
    <property type="entry name" value="GMC_OxRtase_C"/>
</dbReference>
<feature type="binding site" evidence="5">
    <location>
        <position position="231"/>
    </location>
    <ligand>
        <name>FAD</name>
        <dbReference type="ChEBI" id="CHEBI:57692"/>
    </ligand>
</feature>
<evidence type="ECO:0000313" key="8">
    <source>
        <dbReference type="EMBL" id="QDY97735.1"/>
    </source>
</evidence>
<sequence length="568" mass="62778">MNLECDFVIVGAGSAGCVLANRLSADKRHRVILIEAGRDMHPDMVEPAILDSYPRIAYFNPKNLWPNLRVFFERVPHNAPETATPRRYEQGRLIGGNSSLNDMQAYRGLPGDFEEWETLGATGWGWSDVLPYYIRLERDMDFDGPLHGKSGPIPIRRISPKVWPGFSKATAEALALAGYTRLQDQNAQFEDGFFPLAISNIYDRRVSSAIGYLDNSTRDRENLTILSQTTVRSLRIENGVVKGLEAHGPQGAVSISAREVILSSGTLHSPAHLLRAGIGPAAHLRSLGIDVVANRPGVGGNLYDHPTISVSCYLPEEARLPSTLRRHIHLAMRYSSGVEGCPQGDMNFVAICKSGWHPVGERIGSLQTTLNKTFSTGHVRLSSSSPEIEPRVEFNLLSDQRDVERLKKAVRLMAGLYESEPLKRIARDPFATSYSERIRELGVINRKNLVLTTILAKLIDGPDWLRRTLIEKLMTEDQPLNVLLANDDLLESFVRRCAHGVWHASGTCRMGAETDIDAVTTPGGKVIGVEGLRVADASIMPTVPRANTNLPTIMIGEKISDHILADYR</sequence>
<dbReference type="Pfam" id="PF05199">
    <property type="entry name" value="GMC_oxred_C"/>
    <property type="match status" value="1"/>
</dbReference>